<feature type="compositionally biased region" description="Basic and acidic residues" evidence="1">
    <location>
        <begin position="92"/>
        <end position="103"/>
    </location>
</feature>
<gene>
    <name evidence="2" type="ORF">MGAL_10B047047</name>
</gene>
<feature type="compositionally biased region" description="Basic and acidic residues" evidence="1">
    <location>
        <begin position="29"/>
        <end position="41"/>
    </location>
</feature>
<feature type="non-terminal residue" evidence="2">
    <location>
        <position position="103"/>
    </location>
</feature>
<feature type="region of interest" description="Disordered" evidence="1">
    <location>
        <begin position="21"/>
        <end position="103"/>
    </location>
</feature>
<dbReference type="Proteomes" id="UP000596742">
    <property type="component" value="Unassembled WGS sequence"/>
</dbReference>
<dbReference type="AlphaFoldDB" id="A0A8B6HR95"/>
<organism evidence="2 3">
    <name type="scientific">Mytilus galloprovincialis</name>
    <name type="common">Mediterranean mussel</name>
    <dbReference type="NCBI Taxonomy" id="29158"/>
    <lineage>
        <taxon>Eukaryota</taxon>
        <taxon>Metazoa</taxon>
        <taxon>Spiralia</taxon>
        <taxon>Lophotrochozoa</taxon>
        <taxon>Mollusca</taxon>
        <taxon>Bivalvia</taxon>
        <taxon>Autobranchia</taxon>
        <taxon>Pteriomorphia</taxon>
        <taxon>Mytilida</taxon>
        <taxon>Mytiloidea</taxon>
        <taxon>Mytilidae</taxon>
        <taxon>Mytilinae</taxon>
        <taxon>Mytilus</taxon>
    </lineage>
</organism>
<evidence type="ECO:0000313" key="2">
    <source>
        <dbReference type="EMBL" id="VDI82830.1"/>
    </source>
</evidence>
<feature type="compositionally biased region" description="Low complexity" evidence="1">
    <location>
        <begin position="55"/>
        <end position="70"/>
    </location>
</feature>
<name>A0A8B6HR95_MYTGA</name>
<evidence type="ECO:0000256" key="1">
    <source>
        <dbReference type="SAM" id="MobiDB-lite"/>
    </source>
</evidence>
<protein>
    <submittedName>
        <fullName evidence="2">Uncharacterized protein</fullName>
    </submittedName>
</protein>
<accession>A0A8B6HR95</accession>
<keyword evidence="3" id="KW-1185">Reference proteome</keyword>
<dbReference type="EMBL" id="UYJE01010401">
    <property type="protein sequence ID" value="VDI82830.1"/>
    <property type="molecule type" value="Genomic_DNA"/>
</dbReference>
<comment type="caution">
    <text evidence="2">The sequence shown here is derived from an EMBL/GenBank/DDBJ whole genome shotgun (WGS) entry which is preliminary data.</text>
</comment>
<reference evidence="2" key="1">
    <citation type="submission" date="2018-11" db="EMBL/GenBank/DDBJ databases">
        <authorList>
            <person name="Alioto T."/>
            <person name="Alioto T."/>
        </authorList>
    </citation>
    <scope>NUCLEOTIDE SEQUENCE</scope>
</reference>
<proteinExistence type="predicted"/>
<sequence>MEVFKVSKKRGILPALSELTNFHGKKKKEIQNGDDGKKISETSEEEMDISDHTSTENTTTDTGETGSSCDDVNKISRKQRTFAKMSVRRDKKKDQEKREKLDK</sequence>
<evidence type="ECO:0000313" key="3">
    <source>
        <dbReference type="Proteomes" id="UP000596742"/>
    </source>
</evidence>